<keyword evidence="9 17" id="KW-0479">Metal-binding</keyword>
<comment type="similarity">
    <text evidence="4">In the N-terminal section; belongs to the cytochrome P450 family.</text>
</comment>
<protein>
    <submittedName>
        <fullName evidence="21">Cytochrome P450 oxidoreductase OrdA-like protein</fullName>
    </submittedName>
</protein>
<dbReference type="Pfam" id="PF00067">
    <property type="entry name" value="p450"/>
    <property type="match status" value="1"/>
</dbReference>
<dbReference type="InterPro" id="IPR029039">
    <property type="entry name" value="Flavoprotein-like_sf"/>
</dbReference>
<accession>S8E679</accession>
<dbReference type="InterPro" id="IPR008254">
    <property type="entry name" value="Flavodoxin/NO_synth"/>
</dbReference>
<evidence type="ECO:0000256" key="14">
    <source>
        <dbReference type="ARBA" id="ARBA00023033"/>
    </source>
</evidence>
<dbReference type="InterPro" id="IPR039261">
    <property type="entry name" value="FNR_nucleotide-bd"/>
</dbReference>
<sequence length="1058" mass="116190">MTTPIPCPPSLPFFGHVTRIEKEVPVRSFVLLAKQYGEIFELLQFSRSVLVVSSYELMNDVCDDKRFIKNPGGALGQVRNGVGDGLFTAKPGEENWELAHRILMPAFGTAAIREMFDDMYDIASQLVLKWERFGPNTVLTPAEDFTRLTFDTITLCSMSYRLNSFYSDSDPPSVKAMSDFLVESGSRAFRPTLVTNVMGYNSKYEQDIHTMADLANRIIADRKAHPTDKNDLLNRMLQGKDPKTGKTLSDDNIKNNLLTFLIAGHETTSATLSFFTYYVLKKPEVLRKLRAELDDVLGDQPPQLSDFSKLPYLTACLREALRMGPAAPMRTTEAHEDTTIGGGKYTVKKGQPIAILTMQALRDPKVWGEDAEEFKPERMMDGKFEALPPNAWQPFGFGMRACIGRAFAWQEMMLVAALVFQRFDVTLDDPSYELVIKQTLTIKPRDFHIRVAPRADRAPPLPRPSTFSAKSAKGSGAAGGERGASGEPRQPVYVVYGSNTGTSETFAQRIVNGAAARGFRASMGTLDSYAGKLPTDGPVVIITASFEGEPADNAAHFVDWLTNLPDAAAPLANVRFAVFGCGNRDWVNTYQRVPTLVDAALEAGGGRRLVDRGAGDASAGGFFEVFDEWEAGLWETLAKEYGTATVDAEAGLVGGLEVKTVDEGTFRASVLRQPDAALGTVVENVLLTSPDAPAKRHIEFELPEGTSYRAGDYLAIIPSNPPRDVHRAIARFGLSPEQEVVLHSSGPTPLPTNRPVAVQALLSGYVELAQPATSRDLRILQAVPDAPTAALQALADSYPEKVLNARLSVLDILEDHPTLALPFQTYLQMLPAMRVRQYSISSSPLWNPAHATLTVSVVDAPSRAGRKDPFLGVASTFLAGLRTGDRVQLAVRASAAAFHPPVDPAVPMVMFAAGSGLAPMRGFLQERAMQKQAGRDVAKSLLFFGCRRPGEDFLYGDAELREWQELGIVDVRVAFSRASDKSEGCKYVQDRAWLDREEIRKVYETPAKYYTCGSRQIAQGIREVLTKIIKEARGVDDAAADELFQRAIRDRYATDIFE</sequence>
<organism evidence="21 22">
    <name type="scientific">Fomitopsis schrenkii</name>
    <name type="common">Brown rot fungus</name>
    <dbReference type="NCBI Taxonomy" id="2126942"/>
    <lineage>
        <taxon>Eukaryota</taxon>
        <taxon>Fungi</taxon>
        <taxon>Dikarya</taxon>
        <taxon>Basidiomycota</taxon>
        <taxon>Agaricomycotina</taxon>
        <taxon>Agaricomycetes</taxon>
        <taxon>Polyporales</taxon>
        <taxon>Fomitopsis</taxon>
    </lineage>
</organism>
<dbReference type="InParanoid" id="S8E679"/>
<dbReference type="InterPro" id="IPR017972">
    <property type="entry name" value="Cyt_P450_CS"/>
</dbReference>
<dbReference type="PRINTS" id="PR00385">
    <property type="entry name" value="P450"/>
</dbReference>
<dbReference type="GO" id="GO:0020037">
    <property type="term" value="F:heme binding"/>
    <property type="evidence" value="ECO:0007669"/>
    <property type="project" value="InterPro"/>
</dbReference>
<comment type="cofactor">
    <cofactor evidence="1">
        <name>FMN</name>
        <dbReference type="ChEBI" id="CHEBI:58210"/>
    </cofactor>
</comment>
<keyword evidence="13 17" id="KW-0408">Iron</keyword>
<gene>
    <name evidence="21" type="ORF">FOMPIDRAFT_152196</name>
</gene>
<dbReference type="GO" id="GO:0005506">
    <property type="term" value="F:iron ion binding"/>
    <property type="evidence" value="ECO:0007669"/>
    <property type="project" value="InterPro"/>
</dbReference>
<dbReference type="SUPFAM" id="SSF63380">
    <property type="entry name" value="Riboflavin synthase domain-like"/>
    <property type="match status" value="1"/>
</dbReference>
<evidence type="ECO:0000256" key="15">
    <source>
        <dbReference type="ARBA" id="ARBA00047827"/>
    </source>
</evidence>
<evidence type="ECO:0000256" key="2">
    <source>
        <dbReference type="ARBA" id="ARBA00001971"/>
    </source>
</evidence>
<dbReference type="AlphaFoldDB" id="S8E679"/>
<evidence type="ECO:0000256" key="9">
    <source>
        <dbReference type="ARBA" id="ARBA00022723"/>
    </source>
</evidence>
<feature type="binding site" description="axial binding residue" evidence="17">
    <location>
        <position position="402"/>
    </location>
    <ligand>
        <name>heme</name>
        <dbReference type="ChEBI" id="CHEBI:30413"/>
    </ligand>
    <ligandPart>
        <name>Fe</name>
        <dbReference type="ChEBI" id="CHEBI:18248"/>
    </ligandPart>
</feature>
<evidence type="ECO:0000256" key="16">
    <source>
        <dbReference type="ARBA" id="ARBA00049342"/>
    </source>
</evidence>
<keyword evidence="22" id="KW-1185">Reference proteome</keyword>
<dbReference type="eggNOG" id="KOG1158">
    <property type="taxonomic scope" value="Eukaryota"/>
</dbReference>
<comment type="cofactor">
    <cofactor evidence="3">
        <name>FAD</name>
        <dbReference type="ChEBI" id="CHEBI:57692"/>
    </cofactor>
</comment>
<dbReference type="CDD" id="cd11068">
    <property type="entry name" value="CYP120A1"/>
    <property type="match status" value="1"/>
</dbReference>
<evidence type="ECO:0000256" key="13">
    <source>
        <dbReference type="ARBA" id="ARBA00023004"/>
    </source>
</evidence>
<keyword evidence="6 17" id="KW-0349">Heme</keyword>
<evidence type="ECO:0000256" key="7">
    <source>
        <dbReference type="ARBA" id="ARBA00022630"/>
    </source>
</evidence>
<dbReference type="Gene3D" id="1.20.990.10">
    <property type="entry name" value="NADPH-cytochrome p450 Reductase, Chain A, domain 3"/>
    <property type="match status" value="1"/>
</dbReference>
<dbReference type="Pfam" id="PF00667">
    <property type="entry name" value="FAD_binding_1"/>
    <property type="match status" value="1"/>
</dbReference>
<dbReference type="PRINTS" id="PR00463">
    <property type="entry name" value="EP450I"/>
</dbReference>
<keyword evidence="10" id="KW-0274">FAD</keyword>
<dbReference type="CDD" id="cd06206">
    <property type="entry name" value="bifunctional_CYPOR"/>
    <property type="match status" value="1"/>
</dbReference>
<proteinExistence type="inferred from homology"/>
<dbReference type="PROSITE" id="PS50902">
    <property type="entry name" value="FLAVODOXIN_LIKE"/>
    <property type="match status" value="1"/>
</dbReference>
<evidence type="ECO:0000256" key="17">
    <source>
        <dbReference type="PIRSR" id="PIRSR000209-1"/>
    </source>
</evidence>
<dbReference type="InterPro" id="IPR036396">
    <property type="entry name" value="Cyt_P450_sf"/>
</dbReference>
<dbReference type="Gene3D" id="2.40.30.10">
    <property type="entry name" value="Translation factors"/>
    <property type="match status" value="1"/>
</dbReference>
<dbReference type="Pfam" id="PF00175">
    <property type="entry name" value="NAD_binding_1"/>
    <property type="match status" value="1"/>
</dbReference>
<reference evidence="21 22" key="1">
    <citation type="journal article" date="2012" name="Science">
        <title>The Paleozoic origin of enzymatic lignin decomposition reconstructed from 31 fungal genomes.</title>
        <authorList>
            <person name="Floudas D."/>
            <person name="Binder M."/>
            <person name="Riley R."/>
            <person name="Barry K."/>
            <person name="Blanchette R.A."/>
            <person name="Henrissat B."/>
            <person name="Martinez A.T."/>
            <person name="Otillar R."/>
            <person name="Spatafora J.W."/>
            <person name="Yadav J.S."/>
            <person name="Aerts A."/>
            <person name="Benoit I."/>
            <person name="Boyd A."/>
            <person name="Carlson A."/>
            <person name="Copeland A."/>
            <person name="Coutinho P.M."/>
            <person name="de Vries R.P."/>
            <person name="Ferreira P."/>
            <person name="Findley K."/>
            <person name="Foster B."/>
            <person name="Gaskell J."/>
            <person name="Glotzer D."/>
            <person name="Gorecki P."/>
            <person name="Heitman J."/>
            <person name="Hesse C."/>
            <person name="Hori C."/>
            <person name="Igarashi K."/>
            <person name="Jurgens J.A."/>
            <person name="Kallen N."/>
            <person name="Kersten P."/>
            <person name="Kohler A."/>
            <person name="Kuees U."/>
            <person name="Kumar T.K.A."/>
            <person name="Kuo A."/>
            <person name="LaButti K."/>
            <person name="Larrondo L.F."/>
            <person name="Lindquist E."/>
            <person name="Ling A."/>
            <person name="Lombard V."/>
            <person name="Lucas S."/>
            <person name="Lundell T."/>
            <person name="Martin R."/>
            <person name="McLaughlin D.J."/>
            <person name="Morgenstern I."/>
            <person name="Morin E."/>
            <person name="Murat C."/>
            <person name="Nagy L.G."/>
            <person name="Nolan M."/>
            <person name="Ohm R.A."/>
            <person name="Patyshakuliyeva A."/>
            <person name="Rokas A."/>
            <person name="Ruiz-Duenas F.J."/>
            <person name="Sabat G."/>
            <person name="Salamov A."/>
            <person name="Samejima M."/>
            <person name="Schmutz J."/>
            <person name="Slot J.C."/>
            <person name="St John F."/>
            <person name="Stenlid J."/>
            <person name="Sun H."/>
            <person name="Sun S."/>
            <person name="Syed K."/>
            <person name="Tsang A."/>
            <person name="Wiebenga A."/>
            <person name="Young D."/>
            <person name="Pisabarro A."/>
            <person name="Eastwood D.C."/>
            <person name="Martin F."/>
            <person name="Cullen D."/>
            <person name="Grigoriev I.V."/>
            <person name="Hibbett D.S."/>
        </authorList>
    </citation>
    <scope>NUCLEOTIDE SEQUENCE</scope>
    <source>
        <strain evidence="22">FP-58527</strain>
    </source>
</reference>
<dbReference type="InterPro" id="IPR003097">
    <property type="entry name" value="CysJ-like_FAD-binding"/>
</dbReference>
<dbReference type="InterPro" id="IPR017938">
    <property type="entry name" value="Riboflavin_synthase-like_b-brl"/>
</dbReference>
<keyword evidence="14" id="KW-0503">Monooxygenase</keyword>
<evidence type="ECO:0000256" key="4">
    <source>
        <dbReference type="ARBA" id="ARBA00010018"/>
    </source>
</evidence>
<evidence type="ECO:0000256" key="11">
    <source>
        <dbReference type="ARBA" id="ARBA00022857"/>
    </source>
</evidence>
<dbReference type="GO" id="GO:0050660">
    <property type="term" value="F:flavin adenine dinucleotide binding"/>
    <property type="evidence" value="ECO:0007669"/>
    <property type="project" value="TreeGrafter"/>
</dbReference>
<dbReference type="SUPFAM" id="SSF52343">
    <property type="entry name" value="Ferredoxin reductase-like, C-terminal NADP-linked domain"/>
    <property type="match status" value="1"/>
</dbReference>
<dbReference type="InterPro" id="IPR002401">
    <property type="entry name" value="Cyt_P450_E_grp-I"/>
</dbReference>
<evidence type="ECO:0000259" key="20">
    <source>
        <dbReference type="PROSITE" id="PS51384"/>
    </source>
</evidence>
<evidence type="ECO:0000256" key="10">
    <source>
        <dbReference type="ARBA" id="ARBA00022827"/>
    </source>
</evidence>
<comment type="cofactor">
    <cofactor evidence="2 17">
        <name>heme</name>
        <dbReference type="ChEBI" id="CHEBI:30413"/>
    </cofactor>
</comment>
<dbReference type="GO" id="GO:0005829">
    <property type="term" value="C:cytosol"/>
    <property type="evidence" value="ECO:0007669"/>
    <property type="project" value="TreeGrafter"/>
</dbReference>
<keyword evidence="7" id="KW-0285">Flavoprotein</keyword>
<comment type="catalytic activity">
    <reaction evidence="15">
        <text>an organic molecule + reduced [NADPH--hemoprotein reductase] + O2 = an alcohol + oxidized [NADPH--hemoprotein reductase] + H2O + H(+)</text>
        <dbReference type="Rhea" id="RHEA:17149"/>
        <dbReference type="Rhea" id="RHEA-COMP:11964"/>
        <dbReference type="Rhea" id="RHEA-COMP:11965"/>
        <dbReference type="ChEBI" id="CHEBI:15377"/>
        <dbReference type="ChEBI" id="CHEBI:15378"/>
        <dbReference type="ChEBI" id="CHEBI:15379"/>
        <dbReference type="ChEBI" id="CHEBI:30879"/>
        <dbReference type="ChEBI" id="CHEBI:57618"/>
        <dbReference type="ChEBI" id="CHEBI:58210"/>
        <dbReference type="ChEBI" id="CHEBI:142491"/>
        <dbReference type="EC" id="1.14.14.1"/>
    </reaction>
</comment>
<dbReference type="PIRSF" id="PIRSF000209">
    <property type="entry name" value="Bifunctional_P450_P450R"/>
    <property type="match status" value="1"/>
</dbReference>
<evidence type="ECO:0000313" key="21">
    <source>
        <dbReference type="EMBL" id="EPT00572.1"/>
    </source>
</evidence>
<dbReference type="InterPro" id="IPR023173">
    <property type="entry name" value="NADPH_Cyt_P450_Rdtase_alpha"/>
</dbReference>
<dbReference type="PANTHER" id="PTHR19384:SF127">
    <property type="entry name" value="BIFUNCTIONAL CYTOCHROME P450_NADPH--P450 REDUCTASE"/>
    <property type="match status" value="1"/>
</dbReference>
<evidence type="ECO:0000313" key="22">
    <source>
        <dbReference type="Proteomes" id="UP000015241"/>
    </source>
</evidence>
<feature type="domain" description="FAD-binding FR-type" evidence="20">
    <location>
        <begin position="674"/>
        <end position="901"/>
    </location>
</feature>
<evidence type="ECO:0000256" key="3">
    <source>
        <dbReference type="ARBA" id="ARBA00001974"/>
    </source>
</evidence>
<keyword evidence="12" id="KW-0560">Oxidoreductase</keyword>
<evidence type="ECO:0000256" key="5">
    <source>
        <dbReference type="ARBA" id="ARBA00022448"/>
    </source>
</evidence>
<evidence type="ECO:0000256" key="6">
    <source>
        <dbReference type="ARBA" id="ARBA00022617"/>
    </source>
</evidence>
<feature type="region of interest" description="Disordered" evidence="18">
    <location>
        <begin position="453"/>
        <end position="491"/>
    </location>
</feature>
<evidence type="ECO:0000256" key="12">
    <source>
        <dbReference type="ARBA" id="ARBA00023002"/>
    </source>
</evidence>
<feature type="domain" description="Flavodoxin-like" evidence="19">
    <location>
        <begin position="492"/>
        <end position="634"/>
    </location>
</feature>
<keyword evidence="11" id="KW-0521">NADP</keyword>
<evidence type="ECO:0000256" key="8">
    <source>
        <dbReference type="ARBA" id="ARBA00022643"/>
    </source>
</evidence>
<dbReference type="Gene3D" id="3.40.50.360">
    <property type="match status" value="1"/>
</dbReference>
<dbReference type="InterPro" id="IPR023206">
    <property type="entry name" value="Bifunctional_P450_P450_red"/>
</dbReference>
<dbReference type="Proteomes" id="UP000015241">
    <property type="component" value="Unassembled WGS sequence"/>
</dbReference>
<dbReference type="eggNOG" id="KOG0157">
    <property type="taxonomic scope" value="Eukaryota"/>
</dbReference>
<dbReference type="InterPro" id="IPR017927">
    <property type="entry name" value="FAD-bd_FR_type"/>
</dbReference>
<dbReference type="SUPFAM" id="SSF52218">
    <property type="entry name" value="Flavoproteins"/>
    <property type="match status" value="1"/>
</dbReference>
<comment type="catalytic activity">
    <reaction evidence="16">
        <text>2 oxidized [cytochrome P450] + NADPH = 2 reduced [cytochrome P450] + NADP(+) + H(+)</text>
        <dbReference type="Rhea" id="RHEA:24040"/>
        <dbReference type="Rhea" id="RHEA-COMP:14627"/>
        <dbReference type="Rhea" id="RHEA-COMP:14628"/>
        <dbReference type="ChEBI" id="CHEBI:15378"/>
        <dbReference type="ChEBI" id="CHEBI:55376"/>
        <dbReference type="ChEBI" id="CHEBI:57783"/>
        <dbReference type="ChEBI" id="CHEBI:58349"/>
        <dbReference type="ChEBI" id="CHEBI:60344"/>
        <dbReference type="EC" id="1.6.2.4"/>
    </reaction>
</comment>
<dbReference type="SUPFAM" id="SSF48264">
    <property type="entry name" value="Cytochrome P450"/>
    <property type="match status" value="1"/>
</dbReference>
<dbReference type="PANTHER" id="PTHR19384">
    <property type="entry name" value="NITRIC OXIDE SYNTHASE-RELATED"/>
    <property type="match status" value="1"/>
</dbReference>
<dbReference type="FunFam" id="1.10.630.10:FF:000040">
    <property type="entry name" value="Bifunctional cytochrome P450/NADPH--P450 reductase"/>
    <property type="match status" value="1"/>
</dbReference>
<dbReference type="InterPro" id="IPR001433">
    <property type="entry name" value="OxRdtase_FAD/NAD-bd"/>
</dbReference>
<dbReference type="FunFam" id="2.40.30.10:FF:000198">
    <property type="entry name" value="Bifunctional cytochrome P450/NADPH--P450 reductase"/>
    <property type="match status" value="1"/>
</dbReference>
<dbReference type="InterPro" id="IPR001128">
    <property type="entry name" value="Cyt_P450"/>
</dbReference>
<dbReference type="PROSITE" id="PS00086">
    <property type="entry name" value="CYTOCHROME_P450"/>
    <property type="match status" value="1"/>
</dbReference>
<name>S8E679_FOMSC</name>
<dbReference type="GO" id="GO:0070330">
    <property type="term" value="F:aromatase activity"/>
    <property type="evidence" value="ECO:0007669"/>
    <property type="project" value="InterPro"/>
</dbReference>
<dbReference type="GO" id="GO:0003958">
    <property type="term" value="F:NADPH-hemoprotein reductase activity"/>
    <property type="evidence" value="ECO:0007669"/>
    <property type="project" value="UniProtKB-EC"/>
</dbReference>
<dbReference type="GO" id="GO:0010181">
    <property type="term" value="F:FMN binding"/>
    <property type="evidence" value="ECO:0007669"/>
    <property type="project" value="InterPro"/>
</dbReference>
<keyword evidence="5" id="KW-0813">Transport</keyword>
<dbReference type="OrthoDB" id="1470350at2759"/>
<evidence type="ECO:0000259" key="19">
    <source>
        <dbReference type="PROSITE" id="PS50902"/>
    </source>
</evidence>
<dbReference type="EMBL" id="KE504148">
    <property type="protein sequence ID" value="EPT00572.1"/>
    <property type="molecule type" value="Genomic_DNA"/>
</dbReference>
<evidence type="ECO:0000256" key="18">
    <source>
        <dbReference type="SAM" id="MobiDB-lite"/>
    </source>
</evidence>
<evidence type="ECO:0000256" key="1">
    <source>
        <dbReference type="ARBA" id="ARBA00001917"/>
    </source>
</evidence>
<dbReference type="STRING" id="743788.S8E679"/>
<dbReference type="Pfam" id="PF00258">
    <property type="entry name" value="Flavodoxin_1"/>
    <property type="match status" value="1"/>
</dbReference>
<dbReference type="PROSITE" id="PS51384">
    <property type="entry name" value="FAD_FR"/>
    <property type="match status" value="1"/>
</dbReference>
<keyword evidence="8" id="KW-0288">FMN</keyword>
<dbReference type="Gene3D" id="1.10.630.10">
    <property type="entry name" value="Cytochrome P450"/>
    <property type="match status" value="1"/>
</dbReference>
<dbReference type="Gene3D" id="3.40.50.80">
    <property type="entry name" value="Nucleotide-binding domain of ferredoxin-NADP reductase (FNR) module"/>
    <property type="match status" value="1"/>
</dbReference>
<dbReference type="HOGENOM" id="CLU_001570_7_0_1"/>